<dbReference type="OrthoDB" id="235883at2157"/>
<name>A0A6B0T6N7_9EURY</name>
<comment type="caution">
    <text evidence="3">The sequence shown here is derived from an EMBL/GenBank/DDBJ whole genome shotgun (WGS) entry which is preliminary data.</text>
</comment>
<evidence type="ECO:0000256" key="1">
    <source>
        <dbReference type="SAM" id="Phobius"/>
    </source>
</evidence>
<keyword evidence="1" id="KW-1133">Transmembrane helix</keyword>
<evidence type="ECO:0000313" key="3">
    <source>
        <dbReference type="EMBL" id="MXR51233.1"/>
    </source>
</evidence>
<dbReference type="Pfam" id="PF23600">
    <property type="entry name" value="CdpA_N"/>
    <property type="match status" value="1"/>
</dbReference>
<sequence>MTSLDEAYTRDSPVSRPRQAAVGGTLVGVGVLAIIGAVAAVWTGGESTAAKLYAGIAAGVGIPLMFSGIVVVLPASRRTRIGVLFGTLLSGGGVWLFQYAYPDRWTRTADPLAFETLFLYGIGCAIAVWFVFTAIANTRLRNNPQGTVSLEVITQGETKTVEVSHREYREIVSDGGNPSDYIDDLDE</sequence>
<evidence type="ECO:0000259" key="2">
    <source>
        <dbReference type="Pfam" id="PF23600"/>
    </source>
</evidence>
<feature type="transmembrane region" description="Helical" evidence="1">
    <location>
        <begin position="20"/>
        <end position="42"/>
    </location>
</feature>
<feature type="transmembrane region" description="Helical" evidence="1">
    <location>
        <begin position="81"/>
        <end position="101"/>
    </location>
</feature>
<evidence type="ECO:0000313" key="4">
    <source>
        <dbReference type="Proteomes" id="UP000466535"/>
    </source>
</evidence>
<keyword evidence="1" id="KW-0472">Membrane</keyword>
<gene>
    <name evidence="3" type="ORF">GRX03_06400</name>
</gene>
<keyword evidence="1" id="KW-0812">Transmembrane</keyword>
<reference evidence="3 4" key="1">
    <citation type="submission" date="2019-12" db="EMBL/GenBank/DDBJ databases">
        <title>Isolation and characterization of three novel carbon monoxide-oxidizing members of Halobacteria from salione crusts and soils.</title>
        <authorList>
            <person name="Myers M.R."/>
            <person name="King G.M."/>
        </authorList>
    </citation>
    <scope>NUCLEOTIDE SEQUENCE [LARGE SCALE GENOMIC DNA]</scope>
    <source>
        <strain evidence="3 4">WSH3</strain>
    </source>
</reference>
<accession>A0A6B0T6N7</accession>
<keyword evidence="4" id="KW-1185">Reference proteome</keyword>
<feature type="domain" description="Cell division protein A N-terminal" evidence="2">
    <location>
        <begin position="2"/>
        <end position="144"/>
    </location>
</feature>
<dbReference type="RefSeq" id="WP_159763376.1">
    <property type="nucleotide sequence ID" value="NZ_WUUT01000002.1"/>
</dbReference>
<dbReference type="InterPro" id="IPR055563">
    <property type="entry name" value="CdpA_N"/>
</dbReference>
<dbReference type="AlphaFoldDB" id="A0A6B0T6N7"/>
<organism evidence="3 4">
    <name type="scientific">Halovenus carboxidivorans</name>
    <dbReference type="NCBI Taxonomy" id="2692199"/>
    <lineage>
        <taxon>Archaea</taxon>
        <taxon>Methanobacteriati</taxon>
        <taxon>Methanobacteriota</taxon>
        <taxon>Stenosarchaea group</taxon>
        <taxon>Halobacteria</taxon>
        <taxon>Halobacteriales</taxon>
        <taxon>Haloarculaceae</taxon>
        <taxon>Halovenus</taxon>
    </lineage>
</organism>
<feature type="transmembrane region" description="Helical" evidence="1">
    <location>
        <begin position="54"/>
        <end position="74"/>
    </location>
</feature>
<feature type="transmembrane region" description="Helical" evidence="1">
    <location>
        <begin position="117"/>
        <end position="136"/>
    </location>
</feature>
<dbReference type="Proteomes" id="UP000466535">
    <property type="component" value="Unassembled WGS sequence"/>
</dbReference>
<dbReference type="EMBL" id="WUUT01000002">
    <property type="protein sequence ID" value="MXR51233.1"/>
    <property type="molecule type" value="Genomic_DNA"/>
</dbReference>
<protein>
    <recommendedName>
        <fullName evidence="2">Cell division protein A N-terminal domain-containing protein</fullName>
    </recommendedName>
</protein>
<proteinExistence type="predicted"/>